<reference evidence="2" key="1">
    <citation type="journal article" date="2007" name="Int. J. Syst. Evol. Microbiol.">
        <title>Luteimonas composti sp. nov., a moderately thermophilic bacterium isolated from food waste.</title>
        <authorList>
            <person name="Young C.C."/>
            <person name="Kampfer P."/>
            <person name="Chen W.M."/>
            <person name="Yen W.S."/>
            <person name="Arun A.B."/>
            <person name="Lai W.A."/>
            <person name="Shen F.T."/>
            <person name="Rekha P.D."/>
            <person name="Lin K.Y."/>
            <person name="Chou J.H."/>
        </authorList>
    </citation>
    <scope>NUCLEOTIDE SEQUENCE</scope>
    <source>
        <strain evidence="2">CC-YY355</strain>
    </source>
</reference>
<sequence>MRAAPRRHLSHASLAILLAVDLLALIALVADQVLTLGRGWSWLLAAALTLVLLPALLRLVDRVFAAARTARNIPIAGVIFP</sequence>
<evidence type="ECO:0000313" key="2">
    <source>
        <dbReference type="EMBL" id="MDH7454355.1"/>
    </source>
</evidence>
<protein>
    <submittedName>
        <fullName evidence="2">Uncharacterized protein</fullName>
    </submittedName>
</protein>
<reference evidence="2" key="2">
    <citation type="submission" date="2023-04" db="EMBL/GenBank/DDBJ databases">
        <authorList>
            <person name="Sun J.-Q."/>
        </authorList>
    </citation>
    <scope>NUCLEOTIDE SEQUENCE</scope>
    <source>
        <strain evidence="2">CC-YY355</strain>
    </source>
</reference>
<keyword evidence="1" id="KW-0812">Transmembrane</keyword>
<feature type="transmembrane region" description="Helical" evidence="1">
    <location>
        <begin position="12"/>
        <end position="34"/>
    </location>
</feature>
<dbReference type="EMBL" id="JARYGX010000027">
    <property type="protein sequence ID" value="MDH7454355.1"/>
    <property type="molecule type" value="Genomic_DNA"/>
</dbReference>
<keyword evidence="1" id="KW-0472">Membrane</keyword>
<organism evidence="2 3">
    <name type="scientific">Luteimonas composti</name>
    <dbReference type="NCBI Taxonomy" id="398257"/>
    <lineage>
        <taxon>Bacteria</taxon>
        <taxon>Pseudomonadati</taxon>
        <taxon>Pseudomonadota</taxon>
        <taxon>Gammaproteobacteria</taxon>
        <taxon>Lysobacterales</taxon>
        <taxon>Lysobacteraceae</taxon>
        <taxon>Luteimonas</taxon>
    </lineage>
</organism>
<keyword evidence="1" id="KW-1133">Transmembrane helix</keyword>
<accession>A0ABT6MV88</accession>
<feature type="transmembrane region" description="Helical" evidence="1">
    <location>
        <begin position="40"/>
        <end position="60"/>
    </location>
</feature>
<dbReference type="Proteomes" id="UP001160550">
    <property type="component" value="Unassembled WGS sequence"/>
</dbReference>
<proteinExistence type="predicted"/>
<evidence type="ECO:0000256" key="1">
    <source>
        <dbReference type="SAM" id="Phobius"/>
    </source>
</evidence>
<keyword evidence="3" id="KW-1185">Reference proteome</keyword>
<dbReference type="RefSeq" id="WP_280943572.1">
    <property type="nucleotide sequence ID" value="NZ_JARYGX010000027.1"/>
</dbReference>
<name>A0ABT6MV88_9GAMM</name>
<evidence type="ECO:0000313" key="3">
    <source>
        <dbReference type="Proteomes" id="UP001160550"/>
    </source>
</evidence>
<gene>
    <name evidence="2" type="ORF">QF205_14940</name>
</gene>
<comment type="caution">
    <text evidence="2">The sequence shown here is derived from an EMBL/GenBank/DDBJ whole genome shotgun (WGS) entry which is preliminary data.</text>
</comment>